<dbReference type="PANTHER" id="PTHR30537:SF5">
    <property type="entry name" value="HTH-TYPE TRANSCRIPTIONAL ACTIVATOR TTDR-RELATED"/>
    <property type="match status" value="1"/>
</dbReference>
<evidence type="ECO:0000256" key="1">
    <source>
        <dbReference type="ARBA" id="ARBA00009437"/>
    </source>
</evidence>
<keyword evidence="2" id="KW-0805">Transcription regulation</keyword>
<feature type="domain" description="HTH lysR-type" evidence="5">
    <location>
        <begin position="1"/>
        <end position="60"/>
    </location>
</feature>
<reference evidence="6 7" key="1">
    <citation type="submission" date="2018-12" db="EMBL/GenBank/DDBJ databases">
        <title>Vibrio sp. isolated from China Sea.</title>
        <authorList>
            <person name="Li Y."/>
        </authorList>
    </citation>
    <scope>NUCLEOTIDE SEQUENCE [LARGE SCALE GENOMIC DNA]</scope>
    <source>
        <strain evidence="6 7">BEI207</strain>
    </source>
</reference>
<dbReference type="Gene3D" id="1.10.10.10">
    <property type="entry name" value="Winged helix-like DNA-binding domain superfamily/Winged helix DNA-binding domain"/>
    <property type="match status" value="1"/>
</dbReference>
<dbReference type="Gene3D" id="3.40.190.290">
    <property type="match status" value="1"/>
</dbReference>
<dbReference type="AlphaFoldDB" id="A0A432D0T2"/>
<keyword evidence="4" id="KW-0804">Transcription</keyword>
<dbReference type="InterPro" id="IPR036390">
    <property type="entry name" value="WH_DNA-bd_sf"/>
</dbReference>
<evidence type="ECO:0000259" key="5">
    <source>
        <dbReference type="PROSITE" id="PS50931"/>
    </source>
</evidence>
<proteinExistence type="inferred from homology"/>
<dbReference type="CDD" id="cd08422">
    <property type="entry name" value="PBP2_CrgA_like"/>
    <property type="match status" value="1"/>
</dbReference>
<evidence type="ECO:0000313" key="7">
    <source>
        <dbReference type="Proteomes" id="UP000268973"/>
    </source>
</evidence>
<dbReference type="EMBL" id="RXZH01000001">
    <property type="protein sequence ID" value="RTZ17553.1"/>
    <property type="molecule type" value="Genomic_DNA"/>
</dbReference>
<name>A0A432D0T2_9VIBR</name>
<accession>A0A432D0T2</accession>
<comment type="caution">
    <text evidence="6">The sequence shown here is derived from an EMBL/GenBank/DDBJ whole genome shotgun (WGS) entry which is preliminary data.</text>
</comment>
<dbReference type="InterPro" id="IPR058163">
    <property type="entry name" value="LysR-type_TF_proteobact-type"/>
</dbReference>
<dbReference type="Pfam" id="PF00126">
    <property type="entry name" value="HTH_1"/>
    <property type="match status" value="1"/>
</dbReference>
<sequence length="286" mass="32302">MNVSLDDINLFSQTVIHGGISAAATANNMQRSKVSRRLQELEKALGCPLLIRTTRSIELTEQGTRLFELIEKPVEQLRQGLRVMKEHQSDHSGKVRLAIPSALMSSAAFNAIITEYTQRFPDISVEIENHQESVDLKRQAFDLQLLPSVVKVTDDSYVQFSLLPYRSHFVASQSYLASHPKIETVEDLKQHRLLTNRYNVALLDEDLRVALRSDDLNLLRSMAMAGNGVALLPQVHSMPALKEGSLVEVLPDFSHPKQHLTLVYPSAMFLPKKVKLLIDIFRVHFQ</sequence>
<evidence type="ECO:0000256" key="4">
    <source>
        <dbReference type="ARBA" id="ARBA00023163"/>
    </source>
</evidence>
<dbReference type="PANTHER" id="PTHR30537">
    <property type="entry name" value="HTH-TYPE TRANSCRIPTIONAL REGULATOR"/>
    <property type="match status" value="1"/>
</dbReference>
<dbReference type="GO" id="GO:0003700">
    <property type="term" value="F:DNA-binding transcription factor activity"/>
    <property type="evidence" value="ECO:0007669"/>
    <property type="project" value="InterPro"/>
</dbReference>
<dbReference type="OrthoDB" id="5821487at2"/>
<dbReference type="GO" id="GO:0043565">
    <property type="term" value="F:sequence-specific DNA binding"/>
    <property type="evidence" value="ECO:0007669"/>
    <property type="project" value="TreeGrafter"/>
</dbReference>
<dbReference type="InterPro" id="IPR000847">
    <property type="entry name" value="LysR_HTH_N"/>
</dbReference>
<organism evidence="6 7">
    <name type="scientific">Vibrio aquaticus</name>
    <dbReference type="NCBI Taxonomy" id="2496559"/>
    <lineage>
        <taxon>Bacteria</taxon>
        <taxon>Pseudomonadati</taxon>
        <taxon>Pseudomonadota</taxon>
        <taxon>Gammaproteobacteria</taxon>
        <taxon>Vibrionales</taxon>
        <taxon>Vibrionaceae</taxon>
        <taxon>Vibrio</taxon>
    </lineage>
</organism>
<dbReference type="PROSITE" id="PS50931">
    <property type="entry name" value="HTH_LYSR"/>
    <property type="match status" value="1"/>
</dbReference>
<gene>
    <name evidence="6" type="ORF">EJ063_01865</name>
</gene>
<dbReference type="Proteomes" id="UP000268973">
    <property type="component" value="Unassembled WGS sequence"/>
</dbReference>
<evidence type="ECO:0000256" key="3">
    <source>
        <dbReference type="ARBA" id="ARBA00023125"/>
    </source>
</evidence>
<protein>
    <submittedName>
        <fullName evidence="6">LysR family transcriptional regulator</fullName>
    </submittedName>
</protein>
<dbReference type="InterPro" id="IPR005119">
    <property type="entry name" value="LysR_subst-bd"/>
</dbReference>
<dbReference type="GO" id="GO:0006351">
    <property type="term" value="P:DNA-templated transcription"/>
    <property type="evidence" value="ECO:0007669"/>
    <property type="project" value="TreeGrafter"/>
</dbReference>
<keyword evidence="3" id="KW-0238">DNA-binding</keyword>
<evidence type="ECO:0000313" key="6">
    <source>
        <dbReference type="EMBL" id="RTZ17553.1"/>
    </source>
</evidence>
<evidence type="ECO:0000256" key="2">
    <source>
        <dbReference type="ARBA" id="ARBA00023015"/>
    </source>
</evidence>
<dbReference type="RefSeq" id="WP_126572309.1">
    <property type="nucleotide sequence ID" value="NZ_RXZH01000001.1"/>
</dbReference>
<keyword evidence="7" id="KW-1185">Reference proteome</keyword>
<dbReference type="SUPFAM" id="SSF46785">
    <property type="entry name" value="Winged helix' DNA-binding domain"/>
    <property type="match status" value="1"/>
</dbReference>
<dbReference type="Pfam" id="PF03466">
    <property type="entry name" value="LysR_substrate"/>
    <property type="match status" value="1"/>
</dbReference>
<dbReference type="SUPFAM" id="SSF53850">
    <property type="entry name" value="Periplasmic binding protein-like II"/>
    <property type="match status" value="1"/>
</dbReference>
<comment type="similarity">
    <text evidence="1">Belongs to the LysR transcriptional regulatory family.</text>
</comment>
<dbReference type="InterPro" id="IPR036388">
    <property type="entry name" value="WH-like_DNA-bd_sf"/>
</dbReference>